<dbReference type="EMBL" id="QCYH01000018">
    <property type="protein sequence ID" value="PVA08750.1"/>
    <property type="molecule type" value="Genomic_DNA"/>
</dbReference>
<dbReference type="Proteomes" id="UP000244446">
    <property type="component" value="Unassembled WGS sequence"/>
</dbReference>
<dbReference type="Pfam" id="PF02195">
    <property type="entry name" value="ParB_N"/>
    <property type="match status" value="1"/>
</dbReference>
<proteinExistence type="predicted"/>
<dbReference type="GO" id="GO:0005694">
    <property type="term" value="C:chromosome"/>
    <property type="evidence" value="ECO:0007669"/>
    <property type="project" value="TreeGrafter"/>
</dbReference>
<evidence type="ECO:0000313" key="3">
    <source>
        <dbReference type="Proteomes" id="UP000244446"/>
    </source>
</evidence>
<evidence type="ECO:0000313" key="2">
    <source>
        <dbReference type="EMBL" id="PVA08750.1"/>
    </source>
</evidence>
<dbReference type="InterPro" id="IPR050336">
    <property type="entry name" value="Chromosome_partition/occlusion"/>
</dbReference>
<dbReference type="Gene3D" id="3.90.1530.30">
    <property type="match status" value="1"/>
</dbReference>
<evidence type="ECO:0000259" key="1">
    <source>
        <dbReference type="SMART" id="SM00470"/>
    </source>
</evidence>
<dbReference type="InterPro" id="IPR036086">
    <property type="entry name" value="ParB/Sulfiredoxin_sf"/>
</dbReference>
<dbReference type="SUPFAM" id="SSF110849">
    <property type="entry name" value="ParB/Sulfiredoxin"/>
    <property type="match status" value="1"/>
</dbReference>
<protein>
    <submittedName>
        <fullName evidence="2">Chromosome partitioning protein ParB</fullName>
    </submittedName>
</protein>
<dbReference type="GO" id="GO:0007059">
    <property type="term" value="P:chromosome segregation"/>
    <property type="evidence" value="ECO:0007669"/>
    <property type="project" value="TreeGrafter"/>
</dbReference>
<dbReference type="SUPFAM" id="SSF109709">
    <property type="entry name" value="KorB DNA-binding domain-like"/>
    <property type="match status" value="1"/>
</dbReference>
<dbReference type="CDD" id="cd16406">
    <property type="entry name" value="ParB_N_like"/>
    <property type="match status" value="1"/>
</dbReference>
<reference evidence="2 3" key="1">
    <citation type="submission" date="2018-04" db="EMBL/GenBank/DDBJ databases">
        <title>Pelagivirga bohaiensis gen. nov., sp. nov., a bacterium isolated from the Bohai Sea.</title>
        <authorList>
            <person name="Ji X."/>
        </authorList>
    </citation>
    <scope>NUCLEOTIDE SEQUENCE [LARGE SCALE GENOMIC DNA]</scope>
    <source>
        <strain evidence="2 3">BH-SD19</strain>
    </source>
</reference>
<keyword evidence="3" id="KW-1185">Reference proteome</keyword>
<gene>
    <name evidence="2" type="ORF">DC366_17605</name>
</gene>
<dbReference type="Gene3D" id="1.10.10.2830">
    <property type="match status" value="1"/>
</dbReference>
<comment type="caution">
    <text evidence="2">The sequence shown here is derived from an EMBL/GenBank/DDBJ whole genome shotgun (WGS) entry which is preliminary data.</text>
</comment>
<feature type="domain" description="ParB-like N-terminal" evidence="1">
    <location>
        <begin position="12"/>
        <end position="113"/>
    </location>
</feature>
<dbReference type="OrthoDB" id="9813122at2"/>
<dbReference type="AlphaFoldDB" id="A0A2T7G2X5"/>
<dbReference type="PANTHER" id="PTHR33375:SF7">
    <property type="entry name" value="CHROMOSOME 2-PARTITIONING PROTEIN PARB-RELATED"/>
    <property type="match status" value="1"/>
</dbReference>
<dbReference type="PANTHER" id="PTHR33375">
    <property type="entry name" value="CHROMOSOME-PARTITIONING PROTEIN PARB-RELATED"/>
    <property type="match status" value="1"/>
</dbReference>
<dbReference type="RefSeq" id="WP_108693495.1">
    <property type="nucleotide sequence ID" value="NZ_QCYH01000018.1"/>
</dbReference>
<dbReference type="SMART" id="SM00470">
    <property type="entry name" value="ParB"/>
    <property type="match status" value="1"/>
</dbReference>
<name>A0A2T7G2X5_9RHOB</name>
<sequence length="614" mass="67740">MTKQTKITATEARIPLDRLTLSTLNPRQDVPQADVIELAESIWTAGLIQNLSGLADDEGGAEIVAGGRRLRALKYLAEQHPDMAETHPELASPMVNLAPDRTTGEAWATTENIARRALHPAEEIRAYGKMEQGGSTPAIIARAFAVTEKHVYRRLALAHLPAPVLDALRADEISLSNAAAFTISDDQKRSLEILEQVRGESQSDYNIKRMLKPDAVRGTDRRAIFVGEDAYMAAGGRIGGDLFADESLFDDPEILDAVFQEKLDAVAKLLRGKGWKWAEAITESYIGYHTIEDRKFERIYAEQGDLTEAETERYDELAELAEGDVLDEDGEAELAALQEKLDGMFSAEQMAVSGVMVYVDRDGRLQGSDGLVAREDKAAAIEAGFLRKPTRIEDDEPKSPISQKLADDLGRIAQGAKQHAILRDPDLLLDLLAFQLSHALNWKNPLGLSLTDVPNWPSTEAEGYALDEKLTANPPRDMWEIKDLAASFRAFRKKGADHVRGELTRFLAAQYRGGDEKLAALVEKETQPSIREVWTPTAENFFKRVGGPYLNDLWSDLLGLASGHATITAFEKLKKSEKAEKLESLFADPATRSALGLTEEQQDRIAAWLPEGMA</sequence>
<dbReference type="InterPro" id="IPR003115">
    <property type="entry name" value="ParB_N"/>
</dbReference>
<organism evidence="2 3">
    <name type="scientific">Pelagivirga sediminicola</name>
    <dbReference type="NCBI Taxonomy" id="2170575"/>
    <lineage>
        <taxon>Bacteria</taxon>
        <taxon>Pseudomonadati</taxon>
        <taxon>Pseudomonadota</taxon>
        <taxon>Alphaproteobacteria</taxon>
        <taxon>Rhodobacterales</taxon>
        <taxon>Paracoccaceae</taxon>
        <taxon>Pelagivirga</taxon>
    </lineage>
</organism>
<accession>A0A2T7G2X5</accession>